<comment type="catalytic activity">
    <reaction evidence="4">
        <text>Hydrolysis of terminal, non-reducing alpha-D-xylose residues with release of alpha-D-xylose.</text>
        <dbReference type="EC" id="3.2.1.177"/>
    </reaction>
</comment>
<organism evidence="10 11">
    <name type="scientific">Porcincola intestinalis</name>
    <dbReference type="NCBI Taxonomy" id="2606632"/>
    <lineage>
        <taxon>Bacteria</taxon>
        <taxon>Bacillati</taxon>
        <taxon>Bacillota</taxon>
        <taxon>Clostridia</taxon>
        <taxon>Lachnospirales</taxon>
        <taxon>Lachnospiraceae</taxon>
        <taxon>Porcincola</taxon>
    </lineage>
</organism>
<protein>
    <recommendedName>
        <fullName evidence="5">alpha-D-xyloside xylohydrolase</fullName>
        <ecNumber evidence="5">3.2.1.177</ecNumber>
    </recommendedName>
</protein>
<dbReference type="PANTHER" id="PTHR43053:SF4">
    <property type="entry name" value="MYOGENESIS-REGULATING GLYCOSIDASE"/>
    <property type="match status" value="1"/>
</dbReference>
<reference evidence="10 11" key="1">
    <citation type="submission" date="2019-08" db="EMBL/GenBank/DDBJ databases">
        <title>In-depth cultivation of the pig gut microbiome towards novel bacterial diversity and tailored functional studies.</title>
        <authorList>
            <person name="Wylensek D."/>
            <person name="Hitch T.C.A."/>
            <person name="Clavel T."/>
        </authorList>
    </citation>
    <scope>NUCLEOTIDE SEQUENCE [LARGE SCALE GENOMIC DNA]</scope>
    <source>
        <strain evidence="10 11">Oil+RF-744-WCA-WT-11</strain>
    </source>
</reference>
<keyword evidence="3 6" id="KW-0326">Glycosidase</keyword>
<dbReference type="SUPFAM" id="SSF117125">
    <property type="entry name" value="Putative glucosidase YicI, C-terminal domain"/>
    <property type="match status" value="1"/>
</dbReference>
<comment type="caution">
    <text evidence="10">The sequence shown here is derived from an EMBL/GenBank/DDBJ whole genome shotgun (WGS) entry which is preliminary data.</text>
</comment>
<evidence type="ECO:0000256" key="6">
    <source>
        <dbReference type="RuleBase" id="RU361185"/>
    </source>
</evidence>
<dbReference type="Pfam" id="PF21365">
    <property type="entry name" value="Glyco_hydro_31_3rd"/>
    <property type="match status" value="1"/>
</dbReference>
<evidence type="ECO:0000256" key="2">
    <source>
        <dbReference type="ARBA" id="ARBA00022801"/>
    </source>
</evidence>
<proteinExistence type="inferred from homology"/>
<dbReference type="InterPro" id="IPR000322">
    <property type="entry name" value="Glyco_hydro_31_TIM"/>
</dbReference>
<dbReference type="GO" id="GO:0005975">
    <property type="term" value="P:carbohydrate metabolic process"/>
    <property type="evidence" value="ECO:0007669"/>
    <property type="project" value="InterPro"/>
</dbReference>
<dbReference type="EMBL" id="VULZ01000017">
    <property type="protein sequence ID" value="MSS15917.1"/>
    <property type="molecule type" value="Genomic_DNA"/>
</dbReference>
<dbReference type="EC" id="3.2.1.177" evidence="5"/>
<evidence type="ECO:0000259" key="7">
    <source>
        <dbReference type="Pfam" id="PF01055"/>
    </source>
</evidence>
<dbReference type="CDD" id="cd06593">
    <property type="entry name" value="GH31_xylosidase_YicI"/>
    <property type="match status" value="1"/>
</dbReference>
<gene>
    <name evidence="10" type="primary">yicI</name>
    <name evidence="10" type="ORF">FYJ35_12905</name>
</gene>
<sequence length="772" mass="88211">MKFTEGYWLRKESVQASYASQAYAIERIPHGIRIAAPERPIRSRADALDITVLYVDIVSSSHNDIEVRAFHFMAYDEKEPRFELHTEPDDVEVEELEDETVLTAGNMKVRVSRKDWNIRFEADGRLLTSCGFRNLAYFRVNKQPAKLNMVPDYFAQDYAPYMEAELSVKPGETVYGLGERFTPFVKNGQVVDMWNEDGGTSSSVSYKNIPFYMTSEHYGVFVDHTGQVSYEINSEKVEYVGFSVPGEQLRFHVIYGRTPEDIIDVYTKLTGRPALPPEWSFGLWLSTSFKPSYDEKTTDALVEGMQQRDIPFSVFHFDCYWLRGLHWCDFVWDPVAFPDPKRIIDKYHKKGLKVCCWTNPYVAQNTDMFCEGVEKGYFLMRADGKGVKQVDNWQPGMALVDFTNPDAAAWFAGKIRELLQTGVDAIKTDFGERIPVDVIYHDGSNPVDMHNYYTFLYNRTVFRAIEEERGKNQAVLFARSATAGSQQFPVHWGGDCFASYASMAETLHAGLSFAMSGFAFWSHDISGFESTATPDLYKRWVQFGIFSTHSRLHGSDTYRVPWIFDEESVDVVRTFSKLKCRLMPYIYRMAAIAHEKGTPVCRPMPFAYPDDRACQYLDLQYMFGESILVAPIFNDQSIGECYLPDGKWISLLDSEVLEGGKWHRKKYSYLDFPVFVRGNSLLAIGSHDERPDYDYTDNVTFRYYLPEDGVYASCEVPDESGKTVLSAKAILENGEVRLALDREAEGAAFEVVLPDGSKRHAKIEGKTACIRL</sequence>
<keyword evidence="2 6" id="KW-0378">Hydrolase</keyword>
<dbReference type="Gene3D" id="2.60.40.1760">
    <property type="entry name" value="glycosyl hydrolase (family 31)"/>
    <property type="match status" value="1"/>
</dbReference>
<feature type="domain" description="Glycosyl hydrolase family 31 C-terminal" evidence="9">
    <location>
        <begin position="597"/>
        <end position="681"/>
    </location>
</feature>
<evidence type="ECO:0000259" key="9">
    <source>
        <dbReference type="Pfam" id="PF21365"/>
    </source>
</evidence>
<dbReference type="CDD" id="cd14752">
    <property type="entry name" value="GH31_N"/>
    <property type="match status" value="1"/>
</dbReference>
<dbReference type="AlphaFoldDB" id="A0A6L5X8I9"/>
<evidence type="ECO:0000259" key="8">
    <source>
        <dbReference type="Pfam" id="PF13802"/>
    </source>
</evidence>
<dbReference type="SUPFAM" id="SSF51445">
    <property type="entry name" value="(Trans)glycosidases"/>
    <property type="match status" value="1"/>
</dbReference>
<dbReference type="SUPFAM" id="SSF51011">
    <property type="entry name" value="Glycosyl hydrolase domain"/>
    <property type="match status" value="1"/>
</dbReference>
<dbReference type="InterPro" id="IPR011013">
    <property type="entry name" value="Gal_mutarotase_sf_dom"/>
</dbReference>
<dbReference type="PANTHER" id="PTHR43053">
    <property type="entry name" value="GLYCOSIDASE FAMILY 31"/>
    <property type="match status" value="1"/>
</dbReference>
<evidence type="ECO:0000256" key="3">
    <source>
        <dbReference type="ARBA" id="ARBA00023295"/>
    </source>
</evidence>
<evidence type="ECO:0000256" key="4">
    <source>
        <dbReference type="ARBA" id="ARBA00052064"/>
    </source>
</evidence>
<dbReference type="GO" id="GO:0061634">
    <property type="term" value="F:alpha-D-xyloside xylohydrolase"/>
    <property type="evidence" value="ECO:0007669"/>
    <property type="project" value="UniProtKB-EC"/>
</dbReference>
<evidence type="ECO:0000313" key="10">
    <source>
        <dbReference type="EMBL" id="MSS15917.1"/>
    </source>
</evidence>
<dbReference type="FunFam" id="3.20.20.80:FF:000053">
    <property type="entry name" value="Alpha-xylosidase YicI"/>
    <property type="match status" value="1"/>
</dbReference>
<dbReference type="InterPro" id="IPR013780">
    <property type="entry name" value="Glyco_hydro_b"/>
</dbReference>
<name>A0A6L5X8I9_9FIRM</name>
<dbReference type="SUPFAM" id="SSF74650">
    <property type="entry name" value="Galactose mutarotase-like"/>
    <property type="match status" value="1"/>
</dbReference>
<dbReference type="Gene3D" id="2.60.40.1180">
    <property type="entry name" value="Golgi alpha-mannosidase II"/>
    <property type="match status" value="2"/>
</dbReference>
<dbReference type="Proteomes" id="UP000481852">
    <property type="component" value="Unassembled WGS sequence"/>
</dbReference>
<dbReference type="GO" id="GO:0030246">
    <property type="term" value="F:carbohydrate binding"/>
    <property type="evidence" value="ECO:0007669"/>
    <property type="project" value="InterPro"/>
</dbReference>
<accession>A0A6L5X8I9</accession>
<comment type="similarity">
    <text evidence="1 6">Belongs to the glycosyl hydrolase 31 family.</text>
</comment>
<evidence type="ECO:0000256" key="1">
    <source>
        <dbReference type="ARBA" id="ARBA00007806"/>
    </source>
</evidence>
<keyword evidence="11" id="KW-1185">Reference proteome</keyword>
<dbReference type="Gene3D" id="3.20.20.80">
    <property type="entry name" value="Glycosidases"/>
    <property type="match status" value="1"/>
</dbReference>
<dbReference type="InterPro" id="IPR025887">
    <property type="entry name" value="Glyco_hydro_31_N_dom"/>
</dbReference>
<feature type="domain" description="Glycoside hydrolase family 31 N-terminal" evidence="8">
    <location>
        <begin position="74"/>
        <end position="230"/>
    </location>
</feature>
<dbReference type="InterPro" id="IPR050985">
    <property type="entry name" value="Alpha-glycosidase_related"/>
</dbReference>
<evidence type="ECO:0000256" key="5">
    <source>
        <dbReference type="ARBA" id="ARBA00066962"/>
    </source>
</evidence>
<dbReference type="InterPro" id="IPR017853">
    <property type="entry name" value="GH"/>
</dbReference>
<dbReference type="InterPro" id="IPR048395">
    <property type="entry name" value="Glyco_hydro_31_C"/>
</dbReference>
<dbReference type="RefSeq" id="WP_154527252.1">
    <property type="nucleotide sequence ID" value="NZ_VULZ01000017.1"/>
</dbReference>
<dbReference type="Pfam" id="PF01055">
    <property type="entry name" value="Glyco_hydro_31_2nd"/>
    <property type="match status" value="1"/>
</dbReference>
<dbReference type="Pfam" id="PF13802">
    <property type="entry name" value="Gal_mutarotas_2"/>
    <property type="match status" value="1"/>
</dbReference>
<evidence type="ECO:0000313" key="11">
    <source>
        <dbReference type="Proteomes" id="UP000481852"/>
    </source>
</evidence>
<feature type="domain" description="Glycoside hydrolase family 31 TIM barrel" evidence="7">
    <location>
        <begin position="273"/>
        <end position="588"/>
    </location>
</feature>
<dbReference type="NCBIfam" id="NF007940">
    <property type="entry name" value="PRK10658.1"/>
    <property type="match status" value="1"/>
</dbReference>